<evidence type="ECO:0000313" key="4">
    <source>
        <dbReference type="Proteomes" id="UP001176059"/>
    </source>
</evidence>
<dbReference type="Proteomes" id="UP001176059">
    <property type="component" value="Unassembled WGS sequence"/>
</dbReference>
<dbReference type="Gene3D" id="2.60.120.620">
    <property type="entry name" value="q2cbj1_9rhob like domain"/>
    <property type="match status" value="1"/>
</dbReference>
<comment type="caution">
    <text evidence="3">The sequence shown here is derived from an EMBL/GenBank/DDBJ whole genome shotgun (WGS) entry which is preliminary data.</text>
</comment>
<evidence type="ECO:0000259" key="2">
    <source>
        <dbReference type="Pfam" id="PF13640"/>
    </source>
</evidence>
<reference evidence="3" key="1">
    <citation type="submission" date="2022-08" db="EMBL/GenBank/DDBJ databases">
        <authorList>
            <consortium name="DOE Joint Genome Institute"/>
            <person name="Min B."/>
            <person name="Sierra-Patev S."/>
            <person name="Naranjo-Ortiz M."/>
            <person name="Looney B."/>
            <person name="Konkel Z."/>
            <person name="Slot J.C."/>
            <person name="Sakamoto Y."/>
            <person name="Steenwyk J.L."/>
            <person name="Rokas A."/>
            <person name="Carro J."/>
            <person name="Camarero S."/>
            <person name="Ferreira P."/>
            <person name="Molpeceres G."/>
            <person name="Ruiz-duenas F.J."/>
            <person name="Serrano A."/>
            <person name="Henrissat B."/>
            <person name="Drula E."/>
            <person name="Hughes K.W."/>
            <person name="Mata J.L."/>
            <person name="Ishikawa N.K."/>
            <person name="Vargas-Isla R."/>
            <person name="Ushijima S."/>
            <person name="Smith C.A."/>
            <person name="Ahrendt S."/>
            <person name="Andreopoulos W."/>
            <person name="He G."/>
            <person name="LaButti K."/>
            <person name="Lipzen A."/>
            <person name="Ng V."/>
            <person name="Riley R."/>
            <person name="Sandor L."/>
            <person name="Barry K."/>
            <person name="Martinez A.T."/>
            <person name="Xiao Y."/>
            <person name="Gibbons J.G."/>
            <person name="Terashima K."/>
            <person name="Hibbett D.S."/>
            <person name="Grigoriev I.V."/>
        </authorList>
    </citation>
    <scope>NUCLEOTIDE SEQUENCE</scope>
    <source>
        <strain evidence="3">ET3784</strain>
    </source>
</reference>
<dbReference type="AlphaFoldDB" id="A0AA38N3F2"/>
<keyword evidence="4" id="KW-1185">Reference proteome</keyword>
<feature type="region of interest" description="Disordered" evidence="1">
    <location>
        <begin position="1"/>
        <end position="43"/>
    </location>
</feature>
<evidence type="ECO:0000256" key="1">
    <source>
        <dbReference type="SAM" id="MobiDB-lite"/>
    </source>
</evidence>
<dbReference type="PANTHER" id="PTHR33099:SF7">
    <property type="entry name" value="MYND-TYPE DOMAIN-CONTAINING PROTEIN"/>
    <property type="match status" value="1"/>
</dbReference>
<accession>A0AA38N3F2</accession>
<dbReference type="Pfam" id="PF13640">
    <property type="entry name" value="2OG-FeII_Oxy_3"/>
    <property type="match status" value="1"/>
</dbReference>
<dbReference type="InterPro" id="IPR044862">
    <property type="entry name" value="Pro_4_hyd_alph_FE2OG_OXY"/>
</dbReference>
<evidence type="ECO:0000313" key="3">
    <source>
        <dbReference type="EMBL" id="KAJ3735826.1"/>
    </source>
</evidence>
<dbReference type="PANTHER" id="PTHR33099">
    <property type="entry name" value="FE2OG DIOXYGENASE DOMAIN-CONTAINING PROTEIN"/>
    <property type="match status" value="1"/>
</dbReference>
<proteinExistence type="predicted"/>
<dbReference type="EMBL" id="JANVFO010000007">
    <property type="protein sequence ID" value="KAJ3735826.1"/>
    <property type="molecule type" value="Genomic_DNA"/>
</dbReference>
<feature type="compositionally biased region" description="Acidic residues" evidence="1">
    <location>
        <begin position="20"/>
        <end position="33"/>
    </location>
</feature>
<sequence length="320" mass="35111">MNVRVDASTTEQNASIHEVEELETDEEVEEDDGVSSSTSEGGDLLEDLEKVLEGDFNFKGSYAHSSLFSDAPNPVLNVTGVGLIGLPLSPRDAQLIISSATQAPFGHGTETKVDTNVRHTWEIEPARVSFGNVAWQAWLKETVVKSVATALGVPVSETPPRCELYKLLLYEQGSHFLPHQDTVKAQNMFATIIVVLPSPYTGGQVHISHSSSKQIFSFDSNSLLSTAVMAWYTDVQHEVKPITSGYRLALSYNLIHVTPGLPPPILPNMHSSVASLRRVLEKWRAQKYPDEQGMVGHILTHQYSPAGLCMGFKALKVLVY</sequence>
<feature type="domain" description="Prolyl 4-hydroxylase alpha subunit Fe(2+) 2OG dioxygenase" evidence="2">
    <location>
        <begin position="166"/>
        <end position="252"/>
    </location>
</feature>
<organism evidence="3 4">
    <name type="scientific">Lentinula guzmanii</name>
    <dbReference type="NCBI Taxonomy" id="2804957"/>
    <lineage>
        <taxon>Eukaryota</taxon>
        <taxon>Fungi</taxon>
        <taxon>Dikarya</taxon>
        <taxon>Basidiomycota</taxon>
        <taxon>Agaricomycotina</taxon>
        <taxon>Agaricomycetes</taxon>
        <taxon>Agaricomycetidae</taxon>
        <taxon>Agaricales</taxon>
        <taxon>Marasmiineae</taxon>
        <taxon>Omphalotaceae</taxon>
        <taxon>Lentinula</taxon>
    </lineage>
</organism>
<reference evidence="3" key="2">
    <citation type="journal article" date="2023" name="Proc. Natl. Acad. Sci. U.S.A.">
        <title>A global phylogenomic analysis of the shiitake genus Lentinula.</title>
        <authorList>
            <person name="Sierra-Patev S."/>
            <person name="Min B."/>
            <person name="Naranjo-Ortiz M."/>
            <person name="Looney B."/>
            <person name="Konkel Z."/>
            <person name="Slot J.C."/>
            <person name="Sakamoto Y."/>
            <person name="Steenwyk J.L."/>
            <person name="Rokas A."/>
            <person name="Carro J."/>
            <person name="Camarero S."/>
            <person name="Ferreira P."/>
            <person name="Molpeceres G."/>
            <person name="Ruiz-Duenas F.J."/>
            <person name="Serrano A."/>
            <person name="Henrissat B."/>
            <person name="Drula E."/>
            <person name="Hughes K.W."/>
            <person name="Mata J.L."/>
            <person name="Ishikawa N.K."/>
            <person name="Vargas-Isla R."/>
            <person name="Ushijima S."/>
            <person name="Smith C.A."/>
            <person name="Donoghue J."/>
            <person name="Ahrendt S."/>
            <person name="Andreopoulos W."/>
            <person name="He G."/>
            <person name="LaButti K."/>
            <person name="Lipzen A."/>
            <person name="Ng V."/>
            <person name="Riley R."/>
            <person name="Sandor L."/>
            <person name="Barry K."/>
            <person name="Martinez A.T."/>
            <person name="Xiao Y."/>
            <person name="Gibbons J.G."/>
            <person name="Terashima K."/>
            <person name="Grigoriev I.V."/>
            <person name="Hibbett D."/>
        </authorList>
    </citation>
    <scope>NUCLEOTIDE SEQUENCE</scope>
    <source>
        <strain evidence="3">ET3784</strain>
    </source>
</reference>
<protein>
    <recommendedName>
        <fullName evidence="2">Prolyl 4-hydroxylase alpha subunit Fe(2+) 2OG dioxygenase domain-containing protein</fullName>
    </recommendedName>
</protein>
<gene>
    <name evidence="3" type="ORF">DFJ43DRAFT_990458</name>
</gene>
<name>A0AA38N3F2_9AGAR</name>